<dbReference type="PROSITE" id="PS00373">
    <property type="entry name" value="GART"/>
    <property type="match status" value="1"/>
</dbReference>
<comment type="catalytic activity">
    <reaction evidence="5 6">
        <text>N(1)-(5-phospho-beta-D-ribosyl)glycinamide + (6R)-10-formyltetrahydrofolate = N(2)-formyl-N(1)-(5-phospho-beta-D-ribosyl)glycinamide + (6S)-5,6,7,8-tetrahydrofolate + H(+)</text>
        <dbReference type="Rhea" id="RHEA:15053"/>
        <dbReference type="ChEBI" id="CHEBI:15378"/>
        <dbReference type="ChEBI" id="CHEBI:57453"/>
        <dbReference type="ChEBI" id="CHEBI:143788"/>
        <dbReference type="ChEBI" id="CHEBI:147286"/>
        <dbReference type="ChEBI" id="CHEBI:195366"/>
        <dbReference type="EC" id="2.1.2.2"/>
    </reaction>
</comment>
<comment type="function">
    <text evidence="6">Catalyzes the transfer of a formyl group from 10-formyltetrahydrofolate to 5-phospho-ribosyl-glycinamide (GAR), producing 5-phospho-ribosyl-N-formylglycinamide (FGAR) and tetrahydrofolate.</text>
</comment>
<keyword evidence="3 6" id="KW-0658">Purine biosynthesis</keyword>
<feature type="binding site" evidence="6">
    <location>
        <position position="108"/>
    </location>
    <ligand>
        <name>(6R)-10-formyltetrahydrofolate</name>
        <dbReference type="ChEBI" id="CHEBI:195366"/>
    </ligand>
</feature>
<dbReference type="Gene3D" id="3.40.50.170">
    <property type="entry name" value="Formyl transferase, N-terminal domain"/>
    <property type="match status" value="1"/>
</dbReference>
<dbReference type="RefSeq" id="WP_140047442.1">
    <property type="nucleotide sequence ID" value="NZ_BAAAEV010000001.1"/>
</dbReference>
<comment type="pathway">
    <text evidence="1 6">Purine metabolism; IMP biosynthesis via de novo pathway; N(2)-formyl-N(1)-(5-phospho-D-ribosyl)glycinamide from N(1)-(5-phospho-D-ribosyl)glycinamide (10-formyl THF route): step 1/1.</text>
</comment>
<evidence type="ECO:0000313" key="8">
    <source>
        <dbReference type="EMBL" id="NIJ24965.1"/>
    </source>
</evidence>
<dbReference type="HAMAP" id="MF_01930">
    <property type="entry name" value="PurN"/>
    <property type="match status" value="1"/>
</dbReference>
<evidence type="ECO:0000256" key="2">
    <source>
        <dbReference type="ARBA" id="ARBA00022679"/>
    </source>
</evidence>
<dbReference type="Proteomes" id="UP000788153">
    <property type="component" value="Unassembled WGS sequence"/>
</dbReference>
<gene>
    <name evidence="6" type="primary">purN</name>
    <name evidence="8" type="ORF">FHT01_002507</name>
</gene>
<name>A0ABX0U316_9SPHN</name>
<keyword evidence="2 6" id="KW-0808">Transferase</keyword>
<evidence type="ECO:0000256" key="3">
    <source>
        <dbReference type="ARBA" id="ARBA00022755"/>
    </source>
</evidence>
<dbReference type="NCBIfam" id="TIGR00639">
    <property type="entry name" value="PurN"/>
    <property type="match status" value="1"/>
</dbReference>
<reference evidence="8 9" key="1">
    <citation type="submission" date="2020-03" db="EMBL/GenBank/DDBJ databases">
        <title>Genomic Encyclopedia of Type Strains, Phase IV (KMG-IV): sequencing the most valuable type-strain genomes for metagenomic binning, comparative biology and taxonomic classification.</title>
        <authorList>
            <person name="Goeker M."/>
        </authorList>
    </citation>
    <scope>NUCLEOTIDE SEQUENCE [LARGE SCALE GENOMIC DNA]</scope>
    <source>
        <strain evidence="8 9">DSM 22753</strain>
    </source>
</reference>
<dbReference type="EC" id="2.1.2.2" evidence="6"/>
<sequence length="189" mass="20134">MAKRRVGILISGRGSNMAALVEASRASDSPYEVVIVASDNPDAPGLRWAQEAGIMTFAIAAKGMPKQQYEAAIETALLGREVEAIALAGYMRLLSDDFVARWRGRIVNIHPSLLPNYKGLDTHARAIAAGDAIAGASVHLVTEELDGGSVLGRAEVAIEPDDTPDTLAARVLAAEHELYPLVLAQWLSH</sequence>
<feature type="binding site" evidence="6">
    <location>
        <begin position="91"/>
        <end position="94"/>
    </location>
    <ligand>
        <name>(6R)-10-formyltetrahydrofolate</name>
        <dbReference type="ChEBI" id="CHEBI:195366"/>
    </ligand>
</feature>
<evidence type="ECO:0000256" key="5">
    <source>
        <dbReference type="ARBA" id="ARBA00047664"/>
    </source>
</evidence>
<dbReference type="InterPro" id="IPR036477">
    <property type="entry name" value="Formyl_transf_N_sf"/>
</dbReference>
<dbReference type="CDD" id="cd08645">
    <property type="entry name" value="FMT_core_GART"/>
    <property type="match status" value="1"/>
</dbReference>
<evidence type="ECO:0000313" key="9">
    <source>
        <dbReference type="Proteomes" id="UP000788153"/>
    </source>
</evidence>
<accession>A0ABX0U316</accession>
<protein>
    <recommendedName>
        <fullName evidence="6">Phosphoribosylglycinamide formyltransferase</fullName>
        <ecNumber evidence="6">2.1.2.2</ecNumber>
    </recommendedName>
    <alternativeName>
        <fullName evidence="6">5'-phosphoribosylglycinamide transformylase</fullName>
    </alternativeName>
    <alternativeName>
        <fullName evidence="6">GAR transformylase</fullName>
        <shortName evidence="6">GART</shortName>
    </alternativeName>
</protein>
<feature type="site" description="Raises pKa of active site His" evidence="6">
    <location>
        <position position="146"/>
    </location>
</feature>
<dbReference type="Pfam" id="PF00551">
    <property type="entry name" value="Formyl_trans_N"/>
    <property type="match status" value="1"/>
</dbReference>
<evidence type="ECO:0000256" key="1">
    <source>
        <dbReference type="ARBA" id="ARBA00005054"/>
    </source>
</evidence>
<dbReference type="InterPro" id="IPR004607">
    <property type="entry name" value="GART"/>
</dbReference>
<dbReference type="SUPFAM" id="SSF53328">
    <property type="entry name" value="Formyltransferase"/>
    <property type="match status" value="1"/>
</dbReference>
<proteinExistence type="inferred from homology"/>
<comment type="similarity">
    <text evidence="4 6">Belongs to the GART family.</text>
</comment>
<feature type="binding site" evidence="6">
    <location>
        <begin position="14"/>
        <end position="16"/>
    </location>
    <ligand>
        <name>N(1)-(5-phospho-beta-D-ribosyl)glycinamide</name>
        <dbReference type="ChEBI" id="CHEBI:143788"/>
    </ligand>
</feature>
<dbReference type="PANTHER" id="PTHR43369:SF2">
    <property type="entry name" value="PHOSPHORIBOSYLGLYCINAMIDE FORMYLTRANSFERASE"/>
    <property type="match status" value="1"/>
</dbReference>
<evidence type="ECO:0000259" key="7">
    <source>
        <dbReference type="Pfam" id="PF00551"/>
    </source>
</evidence>
<dbReference type="InterPro" id="IPR002376">
    <property type="entry name" value="Formyl_transf_N"/>
</dbReference>
<dbReference type="EMBL" id="JAASQP010000001">
    <property type="protein sequence ID" value="NIJ24965.1"/>
    <property type="molecule type" value="Genomic_DNA"/>
</dbReference>
<dbReference type="PANTHER" id="PTHR43369">
    <property type="entry name" value="PHOSPHORIBOSYLGLYCINAMIDE FORMYLTRANSFERASE"/>
    <property type="match status" value="1"/>
</dbReference>
<feature type="binding site" evidence="6">
    <location>
        <position position="66"/>
    </location>
    <ligand>
        <name>(6R)-10-formyltetrahydrofolate</name>
        <dbReference type="ChEBI" id="CHEBI:195366"/>
    </ligand>
</feature>
<evidence type="ECO:0000256" key="6">
    <source>
        <dbReference type="HAMAP-Rule" id="MF_01930"/>
    </source>
</evidence>
<comment type="caution">
    <text evidence="8">The sequence shown here is derived from an EMBL/GenBank/DDBJ whole genome shotgun (WGS) entry which is preliminary data.</text>
</comment>
<evidence type="ECO:0000256" key="4">
    <source>
        <dbReference type="ARBA" id="ARBA00038440"/>
    </source>
</evidence>
<organism evidence="8 9">
    <name type="scientific">Sphingomonas japonica</name>
    <dbReference type="NCBI Taxonomy" id="511662"/>
    <lineage>
        <taxon>Bacteria</taxon>
        <taxon>Pseudomonadati</taxon>
        <taxon>Pseudomonadota</taxon>
        <taxon>Alphaproteobacteria</taxon>
        <taxon>Sphingomonadales</taxon>
        <taxon>Sphingomonadaceae</taxon>
        <taxon>Sphingomonas</taxon>
    </lineage>
</organism>
<keyword evidence="9" id="KW-1185">Reference proteome</keyword>
<dbReference type="InterPro" id="IPR001555">
    <property type="entry name" value="GART_AS"/>
</dbReference>
<feature type="active site" description="Proton donor" evidence="6">
    <location>
        <position position="110"/>
    </location>
</feature>
<feature type="domain" description="Formyl transferase N-terminal" evidence="7">
    <location>
        <begin position="5"/>
        <end position="183"/>
    </location>
</feature>